<reference evidence="2" key="2">
    <citation type="submission" date="2022-01" db="EMBL/GenBank/DDBJ databases">
        <authorList>
            <person name="Yamashiro T."/>
            <person name="Shiraishi A."/>
            <person name="Satake H."/>
            <person name="Nakayama K."/>
        </authorList>
    </citation>
    <scope>NUCLEOTIDE SEQUENCE</scope>
</reference>
<reference evidence="2" key="1">
    <citation type="journal article" date="2022" name="Int. J. Mol. Sci.">
        <title>Draft Genome of Tanacetum Coccineum: Genomic Comparison of Closely Related Tanacetum-Family Plants.</title>
        <authorList>
            <person name="Yamashiro T."/>
            <person name="Shiraishi A."/>
            <person name="Nakayama K."/>
            <person name="Satake H."/>
        </authorList>
    </citation>
    <scope>NUCLEOTIDE SEQUENCE</scope>
</reference>
<dbReference type="EMBL" id="BQNB010019330">
    <property type="protein sequence ID" value="GJT84158.1"/>
    <property type="molecule type" value="Genomic_DNA"/>
</dbReference>
<dbReference type="Proteomes" id="UP001151760">
    <property type="component" value="Unassembled WGS sequence"/>
</dbReference>
<gene>
    <name evidence="2" type="ORF">Tco_1058500</name>
</gene>
<keyword evidence="3" id="KW-1185">Reference proteome</keyword>
<evidence type="ECO:0000256" key="1">
    <source>
        <dbReference type="SAM" id="MobiDB-lite"/>
    </source>
</evidence>
<feature type="region of interest" description="Disordered" evidence="1">
    <location>
        <begin position="68"/>
        <end position="127"/>
    </location>
</feature>
<accession>A0ABQ5HAG4</accession>
<organism evidence="2 3">
    <name type="scientific">Tanacetum coccineum</name>
    <dbReference type="NCBI Taxonomy" id="301880"/>
    <lineage>
        <taxon>Eukaryota</taxon>
        <taxon>Viridiplantae</taxon>
        <taxon>Streptophyta</taxon>
        <taxon>Embryophyta</taxon>
        <taxon>Tracheophyta</taxon>
        <taxon>Spermatophyta</taxon>
        <taxon>Magnoliopsida</taxon>
        <taxon>eudicotyledons</taxon>
        <taxon>Gunneridae</taxon>
        <taxon>Pentapetalae</taxon>
        <taxon>asterids</taxon>
        <taxon>campanulids</taxon>
        <taxon>Asterales</taxon>
        <taxon>Asteraceae</taxon>
        <taxon>Asteroideae</taxon>
        <taxon>Anthemideae</taxon>
        <taxon>Anthemidinae</taxon>
        <taxon>Tanacetum</taxon>
    </lineage>
</organism>
<comment type="caution">
    <text evidence="2">The sequence shown here is derived from an EMBL/GenBank/DDBJ whole genome shotgun (WGS) entry which is preliminary data.</text>
</comment>
<name>A0ABQ5HAG4_9ASTR</name>
<evidence type="ECO:0000313" key="2">
    <source>
        <dbReference type="EMBL" id="GJT84158.1"/>
    </source>
</evidence>
<sequence length="127" mass="14204">MEYCPGGDLHSLRQKQPGKYFTEHAARNRISSLRCVCSTSKAGSIPKRQNTTRGKPKEFRILAVQPASASEPTCGVQPRPAYNPHVLFPTDSRVKTQKKKRNQNPKPKTESTIKSPPLPDAHSWRPS</sequence>
<evidence type="ECO:0000313" key="3">
    <source>
        <dbReference type="Proteomes" id="UP001151760"/>
    </source>
</evidence>
<protein>
    <submittedName>
        <fullName evidence="2">Uncharacterized protein</fullName>
    </submittedName>
</protein>
<proteinExistence type="predicted"/>